<protein>
    <submittedName>
        <fullName evidence="1">Uncharacterized protein</fullName>
    </submittedName>
</protein>
<dbReference type="EMBL" id="GBRH01241758">
    <property type="protein sequence ID" value="JAD56137.1"/>
    <property type="molecule type" value="Transcribed_RNA"/>
</dbReference>
<sequence length="43" mass="4770">MNVGSGKVNNMITSIRLIKKGKSLVGFFVVWLVFAQKPYSVLV</sequence>
<name>A0A0A9BA30_ARUDO</name>
<dbReference type="AlphaFoldDB" id="A0A0A9BA30"/>
<reference evidence="1" key="2">
    <citation type="journal article" date="2015" name="Data Brief">
        <title>Shoot transcriptome of the giant reed, Arundo donax.</title>
        <authorList>
            <person name="Barrero R.A."/>
            <person name="Guerrero F.D."/>
            <person name="Moolhuijzen P."/>
            <person name="Goolsby J.A."/>
            <person name="Tidwell J."/>
            <person name="Bellgard S.E."/>
            <person name="Bellgard M.I."/>
        </authorList>
    </citation>
    <scope>NUCLEOTIDE SEQUENCE</scope>
    <source>
        <tissue evidence="1">Shoot tissue taken approximately 20 cm above the soil surface</tissue>
    </source>
</reference>
<accession>A0A0A9BA30</accession>
<evidence type="ECO:0000313" key="1">
    <source>
        <dbReference type="EMBL" id="JAD56137.1"/>
    </source>
</evidence>
<proteinExistence type="predicted"/>
<reference evidence="1" key="1">
    <citation type="submission" date="2014-09" db="EMBL/GenBank/DDBJ databases">
        <authorList>
            <person name="Magalhaes I.L.F."/>
            <person name="Oliveira U."/>
            <person name="Santos F.R."/>
            <person name="Vidigal T.H.D.A."/>
            <person name="Brescovit A.D."/>
            <person name="Santos A.J."/>
        </authorList>
    </citation>
    <scope>NUCLEOTIDE SEQUENCE</scope>
    <source>
        <tissue evidence="1">Shoot tissue taken approximately 20 cm above the soil surface</tissue>
    </source>
</reference>
<organism evidence="1">
    <name type="scientific">Arundo donax</name>
    <name type="common">Giant reed</name>
    <name type="synonym">Donax arundinaceus</name>
    <dbReference type="NCBI Taxonomy" id="35708"/>
    <lineage>
        <taxon>Eukaryota</taxon>
        <taxon>Viridiplantae</taxon>
        <taxon>Streptophyta</taxon>
        <taxon>Embryophyta</taxon>
        <taxon>Tracheophyta</taxon>
        <taxon>Spermatophyta</taxon>
        <taxon>Magnoliopsida</taxon>
        <taxon>Liliopsida</taxon>
        <taxon>Poales</taxon>
        <taxon>Poaceae</taxon>
        <taxon>PACMAD clade</taxon>
        <taxon>Arundinoideae</taxon>
        <taxon>Arundineae</taxon>
        <taxon>Arundo</taxon>
    </lineage>
</organism>